<accession>A0A7C5AKI5</accession>
<dbReference type="Pfam" id="PF00171">
    <property type="entry name" value="Aldedh"/>
    <property type="match status" value="1"/>
</dbReference>
<evidence type="ECO:0000256" key="3">
    <source>
        <dbReference type="PROSITE-ProRule" id="PRU10007"/>
    </source>
</evidence>
<protein>
    <submittedName>
        <fullName evidence="6">Aldehyde dehydrogenase family protein</fullName>
    </submittedName>
</protein>
<comment type="caution">
    <text evidence="6">The sequence shown here is derived from an EMBL/GenBank/DDBJ whole genome shotgun (WGS) entry which is preliminary data.</text>
</comment>
<dbReference type="Gene3D" id="3.40.309.10">
    <property type="entry name" value="Aldehyde Dehydrogenase, Chain A, domain 2"/>
    <property type="match status" value="1"/>
</dbReference>
<dbReference type="InterPro" id="IPR016163">
    <property type="entry name" value="Ald_DH_C"/>
</dbReference>
<dbReference type="AlphaFoldDB" id="A0A7C5AKI5"/>
<dbReference type="PROSITE" id="PS00687">
    <property type="entry name" value="ALDEHYDE_DEHYDR_GLU"/>
    <property type="match status" value="1"/>
</dbReference>
<organism evidence="6">
    <name type="scientific">Desulfobacca acetoxidans</name>
    <dbReference type="NCBI Taxonomy" id="60893"/>
    <lineage>
        <taxon>Bacteria</taxon>
        <taxon>Pseudomonadati</taxon>
        <taxon>Thermodesulfobacteriota</taxon>
        <taxon>Desulfobaccia</taxon>
        <taxon>Desulfobaccales</taxon>
        <taxon>Desulfobaccaceae</taxon>
        <taxon>Desulfobacca</taxon>
    </lineage>
</organism>
<reference evidence="6" key="1">
    <citation type="journal article" date="2020" name="mSystems">
        <title>Genome- and Community-Level Interaction Insights into Carbon Utilization and Element Cycling Functions of Hydrothermarchaeota in Hydrothermal Sediment.</title>
        <authorList>
            <person name="Zhou Z."/>
            <person name="Liu Y."/>
            <person name="Xu W."/>
            <person name="Pan J."/>
            <person name="Luo Z.H."/>
            <person name="Li M."/>
        </authorList>
    </citation>
    <scope>NUCLEOTIDE SEQUENCE [LARGE SCALE GENOMIC DNA]</scope>
    <source>
        <strain evidence="6">SpSt-853</strain>
    </source>
</reference>
<sequence length="477" mass="51289">MSGISGCFVNGRWVMTDDRLQVRSPWSGELVGEVSLAGEGEWEQAITAAQEAAQALKRWSSAQRRELLQGLVAGVRARKEEFVHTIVNEGGKPLTYARAEMDRGLFTLTLAAQEADRIGGEVIPLDLLTHGKGRFGLTRRFPVGPVLGITPFNFPFNLVAHKVGPALAAGNPIIIKPASATPLTALKLAEVYEAAGGPPGGLQVLPTPVALAERAVADDRLKVLSFTGSAQVGWQLKSQAGRKKVILELGGNAALIIDRDADLGRAAHRAAIGAFAHAGQVCIAVQRLLVHQEIFEEFTRIFLDTIGREIKAGDPSLPETVVGPFINRAAADKVRAWVREALEGGARLLCGGLGEGNLMPPTVLTQVDNRMKVWREEIFGPVATLTSFSQFPEALSLANDSDYGLQAGVFTHNLDHAWQAFETLEVGGVIINDAPIFRMDHMPYGGVKASGLGREGVRYAVRELTELRLLVLPGMPE</sequence>
<dbReference type="PANTHER" id="PTHR42991:SF1">
    <property type="entry name" value="ALDEHYDE DEHYDROGENASE"/>
    <property type="match status" value="1"/>
</dbReference>
<dbReference type="InterPro" id="IPR016162">
    <property type="entry name" value="Ald_DH_N"/>
</dbReference>
<dbReference type="Gene3D" id="3.40.605.10">
    <property type="entry name" value="Aldehyde Dehydrogenase, Chain A, domain 1"/>
    <property type="match status" value="1"/>
</dbReference>
<comment type="similarity">
    <text evidence="1 4">Belongs to the aldehyde dehydrogenase family.</text>
</comment>
<gene>
    <name evidence="6" type="ORF">ENW48_01775</name>
</gene>
<feature type="domain" description="Aldehyde dehydrogenase" evidence="5">
    <location>
        <begin position="13"/>
        <end position="468"/>
    </location>
</feature>
<dbReference type="InterPro" id="IPR029510">
    <property type="entry name" value="Ald_DH_CS_GLU"/>
</dbReference>
<feature type="active site" evidence="3">
    <location>
        <position position="248"/>
    </location>
</feature>
<evidence type="ECO:0000313" key="6">
    <source>
        <dbReference type="EMBL" id="HGZ10931.1"/>
    </source>
</evidence>
<dbReference type="GO" id="GO:0008911">
    <property type="term" value="F:lactaldehyde dehydrogenase (NAD+) activity"/>
    <property type="evidence" value="ECO:0007669"/>
    <property type="project" value="TreeGrafter"/>
</dbReference>
<dbReference type="InterPro" id="IPR015590">
    <property type="entry name" value="Aldehyde_DH_dom"/>
</dbReference>
<dbReference type="InterPro" id="IPR016161">
    <property type="entry name" value="Ald_DH/histidinol_DH"/>
</dbReference>
<dbReference type="InterPro" id="IPR051020">
    <property type="entry name" value="ALDH-related_metabolic_enz"/>
</dbReference>
<dbReference type="PANTHER" id="PTHR42991">
    <property type="entry name" value="ALDEHYDE DEHYDROGENASE"/>
    <property type="match status" value="1"/>
</dbReference>
<keyword evidence="2 4" id="KW-0560">Oxidoreductase</keyword>
<evidence type="ECO:0000256" key="2">
    <source>
        <dbReference type="ARBA" id="ARBA00023002"/>
    </source>
</evidence>
<proteinExistence type="inferred from homology"/>
<dbReference type="SUPFAM" id="SSF53720">
    <property type="entry name" value="ALDH-like"/>
    <property type="match status" value="1"/>
</dbReference>
<evidence type="ECO:0000256" key="1">
    <source>
        <dbReference type="ARBA" id="ARBA00009986"/>
    </source>
</evidence>
<dbReference type="EMBL" id="DTKJ01000015">
    <property type="protein sequence ID" value="HGZ10931.1"/>
    <property type="molecule type" value="Genomic_DNA"/>
</dbReference>
<name>A0A7C5AKI5_9BACT</name>
<evidence type="ECO:0000259" key="5">
    <source>
        <dbReference type="Pfam" id="PF00171"/>
    </source>
</evidence>
<evidence type="ECO:0000256" key="4">
    <source>
        <dbReference type="RuleBase" id="RU003345"/>
    </source>
</evidence>